<keyword evidence="1" id="KW-0732">Signal</keyword>
<protein>
    <submittedName>
        <fullName evidence="5">DUF4163 domain-containing protein</fullName>
    </submittedName>
</protein>
<feature type="chain" id="PRO_5032573297" evidence="1">
    <location>
        <begin position="25"/>
        <end position="380"/>
    </location>
</feature>
<reference evidence="5 6" key="1">
    <citation type="submission" date="2020-01" db="EMBL/GenBank/DDBJ databases">
        <title>Whole-genome sequence of Heliobacterium undosum DSM 13378.</title>
        <authorList>
            <person name="Kyndt J.A."/>
            <person name="Meyer T.E."/>
        </authorList>
    </citation>
    <scope>NUCLEOTIDE SEQUENCE [LARGE SCALE GENOMIC DNA]</scope>
    <source>
        <strain evidence="5 6">DSM 13378</strain>
    </source>
</reference>
<name>A0A845L7X9_9FIRM</name>
<sequence>MKKPLLLTAAALLTLTVAQVTANAGTTAYASVTSLPGNAAYASASATAGDAATAGNTAAVSITLNGTLLPFSGRIVEERTLVPLRGVSEALGLEPAWKAENQMVTLNGPSRTITMQVDDYKATVGDHRVSLDSPPQLIGDAVYVPLRFVSENLSVKVAWDAAAKTVNLSRITENAVTFKTVKEYSEDEKMIIDIQYPQIDGMKDAAAQERINRQIREQVTQFKQATLAEAEECHAQFAEAGLPPRVFSVVSNYEVKYNANNLVSLRFIDYNYLGGAHGMSYASSLTFDTTDGKVYELKDLFASSDYIDRISGQVKQQIKDRDIYLFSPFTSIDAKQPFYLRPDGIVVYYQLYELTAYAYGFPEFTIPYSQLSDLLTVPLR</sequence>
<feature type="signal peptide" evidence="1">
    <location>
        <begin position="1"/>
        <end position="24"/>
    </location>
</feature>
<dbReference type="Gene3D" id="3.90.640.20">
    <property type="entry name" value="Heat-shock cognate protein, ATPase"/>
    <property type="match status" value="1"/>
</dbReference>
<feature type="domain" description="Deacetylase PdaC" evidence="4">
    <location>
        <begin position="186"/>
        <end position="280"/>
    </location>
</feature>
<dbReference type="InterPro" id="IPR036582">
    <property type="entry name" value="Mao_N_sf"/>
</dbReference>
<feature type="domain" description="Copper amine oxidase-like N-terminal" evidence="2">
    <location>
        <begin position="67"/>
        <end position="167"/>
    </location>
</feature>
<dbReference type="Pfam" id="PF11738">
    <property type="entry name" value="DUF3298"/>
    <property type="match status" value="1"/>
</dbReference>
<evidence type="ECO:0000313" key="6">
    <source>
        <dbReference type="Proteomes" id="UP000463470"/>
    </source>
</evidence>
<evidence type="ECO:0000259" key="4">
    <source>
        <dbReference type="Pfam" id="PF13739"/>
    </source>
</evidence>
<dbReference type="AlphaFoldDB" id="A0A845L7X9"/>
<dbReference type="InterPro" id="IPR012854">
    <property type="entry name" value="Cu_amine_oxidase-like_N"/>
</dbReference>
<organism evidence="5 6">
    <name type="scientific">Heliomicrobium undosum</name>
    <dbReference type="NCBI Taxonomy" id="121734"/>
    <lineage>
        <taxon>Bacteria</taxon>
        <taxon>Bacillati</taxon>
        <taxon>Bacillota</taxon>
        <taxon>Clostridia</taxon>
        <taxon>Eubacteriales</taxon>
        <taxon>Heliobacteriaceae</taxon>
        <taxon>Heliomicrobium</taxon>
    </lineage>
</organism>
<comment type="caution">
    <text evidence="5">The sequence shown here is derived from an EMBL/GenBank/DDBJ whole genome shotgun (WGS) entry which is preliminary data.</text>
</comment>
<dbReference type="EMBL" id="WXEY01000003">
    <property type="protein sequence ID" value="MZP29031.1"/>
    <property type="molecule type" value="Genomic_DNA"/>
</dbReference>
<gene>
    <name evidence="5" type="ORF">GTO91_04810</name>
</gene>
<proteinExistence type="predicted"/>
<dbReference type="Gene3D" id="3.30.457.10">
    <property type="entry name" value="Copper amine oxidase-like, N-terminal domain"/>
    <property type="match status" value="1"/>
</dbReference>
<dbReference type="SUPFAM" id="SSF55383">
    <property type="entry name" value="Copper amine oxidase, domain N"/>
    <property type="match status" value="1"/>
</dbReference>
<dbReference type="Pfam" id="PF07833">
    <property type="entry name" value="Cu_amine_oxidN1"/>
    <property type="match status" value="1"/>
</dbReference>
<accession>A0A845L7X9</accession>
<dbReference type="InterPro" id="IPR037126">
    <property type="entry name" value="PdaC/RsiV-like_sf"/>
</dbReference>
<dbReference type="InterPro" id="IPR021729">
    <property type="entry name" value="DUF3298"/>
</dbReference>
<keyword evidence="6" id="KW-1185">Reference proteome</keyword>
<feature type="domain" description="DUF3298" evidence="3">
    <location>
        <begin position="298"/>
        <end position="369"/>
    </location>
</feature>
<evidence type="ECO:0000313" key="5">
    <source>
        <dbReference type="EMBL" id="MZP29031.1"/>
    </source>
</evidence>
<dbReference type="Gene3D" id="3.30.565.40">
    <property type="entry name" value="Fervidobacterium nodosum Rt17-B1 like"/>
    <property type="match status" value="1"/>
</dbReference>
<dbReference type="RefSeq" id="WP_161255640.1">
    <property type="nucleotide sequence ID" value="NZ_WXEY01000003.1"/>
</dbReference>
<evidence type="ECO:0000259" key="3">
    <source>
        <dbReference type="Pfam" id="PF11738"/>
    </source>
</evidence>
<evidence type="ECO:0000256" key="1">
    <source>
        <dbReference type="SAM" id="SignalP"/>
    </source>
</evidence>
<dbReference type="OrthoDB" id="9816096at2"/>
<evidence type="ECO:0000259" key="2">
    <source>
        <dbReference type="Pfam" id="PF07833"/>
    </source>
</evidence>
<dbReference type="Proteomes" id="UP000463470">
    <property type="component" value="Unassembled WGS sequence"/>
</dbReference>
<dbReference type="InterPro" id="IPR025303">
    <property type="entry name" value="PdaC"/>
</dbReference>
<dbReference type="Pfam" id="PF13739">
    <property type="entry name" value="PdaC"/>
    <property type="match status" value="1"/>
</dbReference>